<dbReference type="InterPro" id="IPR008629">
    <property type="entry name" value="GUN4-like"/>
</dbReference>
<dbReference type="InterPro" id="IPR011006">
    <property type="entry name" value="CheY-like_superfamily"/>
</dbReference>
<evidence type="ECO:0000313" key="3">
    <source>
        <dbReference type="EMBL" id="MBD2181316.1"/>
    </source>
</evidence>
<dbReference type="GO" id="GO:0046906">
    <property type="term" value="F:tetrapyrrole binding"/>
    <property type="evidence" value="ECO:0007669"/>
    <property type="project" value="TreeGrafter"/>
</dbReference>
<reference evidence="3" key="1">
    <citation type="journal article" date="2015" name="ISME J.">
        <title>Draft Genome Sequence of Streptomyces incarnatus NRRL8089, which Produces the Nucleoside Antibiotic Sinefungin.</title>
        <authorList>
            <person name="Oshima K."/>
            <person name="Hattori M."/>
            <person name="Shimizu H."/>
            <person name="Fukuda K."/>
            <person name="Nemoto M."/>
            <person name="Inagaki K."/>
            <person name="Tamura T."/>
        </authorList>
    </citation>
    <scope>NUCLEOTIDE SEQUENCE</scope>
    <source>
        <strain evidence="3">FACHB-1375</strain>
    </source>
</reference>
<dbReference type="Gene3D" id="1.10.10.1770">
    <property type="entry name" value="Gun4-like"/>
    <property type="match status" value="1"/>
</dbReference>
<dbReference type="GO" id="GO:0030288">
    <property type="term" value="C:outer membrane-bounded periplasmic space"/>
    <property type="evidence" value="ECO:0007669"/>
    <property type="project" value="TreeGrafter"/>
</dbReference>
<dbReference type="SUPFAM" id="SSF52172">
    <property type="entry name" value="CheY-like"/>
    <property type="match status" value="1"/>
</dbReference>
<sequence length="359" mass="41999">MPKTILVIEYSRNMQRVFQQLINLLLKNSIQIHWVYNATDGISFLEREKPSIILLDFEIALGSDWEVFQYIQSQARLRWIPLIVMSGKKEKITDEISGLFEYFHFCEKPFDGRELKQAIQVAIAQTKQRYQKDSKHSIFANYFHTNIKPMHLKLQDLLIRKNWKEADAETTRLTFTVNRQLLNKDSSSVRTSVIEAIDNFLLEDLQAIDYLWVIHSDGHFGISVQWELLQKIRNELYQIFEQIGFFDGDDWQNLSVEERQQYVISFMQRTPTYSTASLGDSFQDFLSRYNIKGILTLPTALTIDLGWLLKGSPEWTFNGEINYSLDSPKGHLPTVGRQELGSAFHHGFMLTFIFSKLYD</sequence>
<reference evidence="3" key="2">
    <citation type="submission" date="2020-08" db="EMBL/GenBank/DDBJ databases">
        <authorList>
            <person name="Chen M."/>
            <person name="Teng W."/>
            <person name="Zhao L."/>
            <person name="Hu C."/>
            <person name="Zhou Y."/>
            <person name="Han B."/>
            <person name="Song L."/>
            <person name="Shu W."/>
        </authorList>
    </citation>
    <scope>NUCLEOTIDE SEQUENCE</scope>
    <source>
        <strain evidence="3">FACHB-1375</strain>
    </source>
</reference>
<dbReference type="SUPFAM" id="SSF140869">
    <property type="entry name" value="GUN4-like"/>
    <property type="match status" value="1"/>
</dbReference>
<dbReference type="InterPro" id="IPR037215">
    <property type="entry name" value="GUN4-like_sf"/>
</dbReference>
<dbReference type="PANTHER" id="PTHR34800:SF1">
    <property type="entry name" value="TETRAPYRROLE-BINDING PROTEIN, CHLOROPLASTIC"/>
    <property type="match status" value="1"/>
</dbReference>
<dbReference type="InterPro" id="IPR001789">
    <property type="entry name" value="Sig_transdc_resp-reg_receiver"/>
</dbReference>
<dbReference type="SMART" id="SM00448">
    <property type="entry name" value="REC"/>
    <property type="match status" value="1"/>
</dbReference>
<dbReference type="Pfam" id="PF05419">
    <property type="entry name" value="GUN4"/>
    <property type="match status" value="1"/>
</dbReference>
<keyword evidence="1" id="KW-0597">Phosphoprotein</keyword>
<feature type="domain" description="Response regulatory" evidence="2">
    <location>
        <begin position="4"/>
        <end position="123"/>
    </location>
</feature>
<dbReference type="Gene3D" id="1.25.40.620">
    <property type="match status" value="1"/>
</dbReference>
<name>A0A926VCM0_9CYAN</name>
<dbReference type="Gene3D" id="3.40.50.2300">
    <property type="match status" value="1"/>
</dbReference>
<dbReference type="CDD" id="cd00156">
    <property type="entry name" value="REC"/>
    <property type="match status" value="1"/>
</dbReference>
<evidence type="ECO:0000313" key="4">
    <source>
        <dbReference type="Proteomes" id="UP000641646"/>
    </source>
</evidence>
<dbReference type="Pfam" id="PF00072">
    <property type="entry name" value="Response_reg"/>
    <property type="match status" value="1"/>
</dbReference>
<dbReference type="AlphaFoldDB" id="A0A926VCM0"/>
<keyword evidence="4" id="KW-1185">Reference proteome</keyword>
<evidence type="ECO:0000256" key="1">
    <source>
        <dbReference type="PROSITE-ProRule" id="PRU00169"/>
    </source>
</evidence>
<dbReference type="GO" id="GO:0000160">
    <property type="term" value="P:phosphorelay signal transduction system"/>
    <property type="evidence" value="ECO:0007669"/>
    <property type="project" value="InterPro"/>
</dbReference>
<organism evidence="3 4">
    <name type="scientific">Aerosakkonema funiforme FACHB-1375</name>
    <dbReference type="NCBI Taxonomy" id="2949571"/>
    <lineage>
        <taxon>Bacteria</taxon>
        <taxon>Bacillati</taxon>
        <taxon>Cyanobacteriota</taxon>
        <taxon>Cyanophyceae</taxon>
        <taxon>Oscillatoriophycideae</taxon>
        <taxon>Aerosakkonematales</taxon>
        <taxon>Aerosakkonemataceae</taxon>
        <taxon>Aerosakkonema</taxon>
    </lineage>
</organism>
<dbReference type="Proteomes" id="UP000641646">
    <property type="component" value="Unassembled WGS sequence"/>
</dbReference>
<dbReference type="RefSeq" id="WP_190464076.1">
    <property type="nucleotide sequence ID" value="NZ_JACJPW010000018.1"/>
</dbReference>
<accession>A0A926VCM0</accession>
<evidence type="ECO:0000259" key="2">
    <source>
        <dbReference type="PROSITE" id="PS50110"/>
    </source>
</evidence>
<dbReference type="EMBL" id="JACJPW010000018">
    <property type="protein sequence ID" value="MBD2181316.1"/>
    <property type="molecule type" value="Genomic_DNA"/>
</dbReference>
<dbReference type="PROSITE" id="PS50110">
    <property type="entry name" value="RESPONSE_REGULATORY"/>
    <property type="match status" value="1"/>
</dbReference>
<dbReference type="PANTHER" id="PTHR34800">
    <property type="entry name" value="TETRAPYRROLE-BINDING PROTEIN, CHLOROPLASTIC"/>
    <property type="match status" value="1"/>
</dbReference>
<feature type="modified residue" description="4-aspartylphosphate" evidence="1">
    <location>
        <position position="56"/>
    </location>
</feature>
<proteinExistence type="predicted"/>
<gene>
    <name evidence="3" type="ORF">H6G03_09390</name>
</gene>
<protein>
    <submittedName>
        <fullName evidence="3">GUN4 domain-containing protein</fullName>
    </submittedName>
</protein>
<comment type="caution">
    <text evidence="3">The sequence shown here is derived from an EMBL/GenBank/DDBJ whole genome shotgun (WGS) entry which is preliminary data.</text>
</comment>